<dbReference type="PANTHER" id="PTHR38481:SF1">
    <property type="entry name" value="HYALURONATE LYASE"/>
    <property type="match status" value="1"/>
</dbReference>
<protein>
    <submittedName>
        <fullName evidence="8">Polysaccharide lyase family 8 protein</fullName>
    </submittedName>
</protein>
<feature type="domain" description="Polysaccharide lyase family 8 C-terminal" evidence="6">
    <location>
        <begin position="661"/>
        <end position="728"/>
    </location>
</feature>
<dbReference type="InterPro" id="IPR004103">
    <property type="entry name" value="Lyase_8_C"/>
</dbReference>
<organism evidence="8 9">
    <name type="scientific">Hydnum rufescens UP504</name>
    <dbReference type="NCBI Taxonomy" id="1448309"/>
    <lineage>
        <taxon>Eukaryota</taxon>
        <taxon>Fungi</taxon>
        <taxon>Dikarya</taxon>
        <taxon>Basidiomycota</taxon>
        <taxon>Agaricomycotina</taxon>
        <taxon>Agaricomycetes</taxon>
        <taxon>Cantharellales</taxon>
        <taxon>Hydnaceae</taxon>
        <taxon>Hydnum</taxon>
    </lineage>
</organism>
<dbReference type="Proteomes" id="UP000886523">
    <property type="component" value="Unassembled WGS sequence"/>
</dbReference>
<dbReference type="InterPro" id="IPR012970">
    <property type="entry name" value="Lyase_8_alpha_N"/>
</dbReference>
<dbReference type="InterPro" id="IPR011013">
    <property type="entry name" value="Gal_mutarotase_sf_dom"/>
</dbReference>
<dbReference type="InterPro" id="IPR003159">
    <property type="entry name" value="Lyase_8_central_dom"/>
</dbReference>
<evidence type="ECO:0000256" key="4">
    <source>
        <dbReference type="SAM" id="MobiDB-lite"/>
    </source>
</evidence>
<dbReference type="OrthoDB" id="5980780at2759"/>
<evidence type="ECO:0000259" key="5">
    <source>
        <dbReference type="Pfam" id="PF02278"/>
    </source>
</evidence>
<dbReference type="Pfam" id="PF02278">
    <property type="entry name" value="Lyase_8"/>
    <property type="match status" value="1"/>
</dbReference>
<dbReference type="SUPFAM" id="SSF49863">
    <property type="entry name" value="Hyaluronate lyase-like, C-terminal domain"/>
    <property type="match status" value="1"/>
</dbReference>
<dbReference type="SUPFAM" id="SSF74650">
    <property type="entry name" value="Galactose mutarotase-like"/>
    <property type="match status" value="1"/>
</dbReference>
<name>A0A9P6AYC3_9AGAM</name>
<evidence type="ECO:0000259" key="6">
    <source>
        <dbReference type="Pfam" id="PF02884"/>
    </source>
</evidence>
<keyword evidence="2" id="KW-0732">Signal</keyword>
<feature type="compositionally biased region" description="Low complexity" evidence="4">
    <location>
        <begin position="17"/>
        <end position="28"/>
    </location>
</feature>
<feature type="domain" description="Polysaccharide lyase family 8 central" evidence="5">
    <location>
        <begin position="392"/>
        <end position="640"/>
    </location>
</feature>
<dbReference type="Gene3D" id="2.70.98.10">
    <property type="match status" value="1"/>
</dbReference>
<dbReference type="InterPro" id="IPR038970">
    <property type="entry name" value="Lyase_8"/>
</dbReference>
<dbReference type="Gene3D" id="2.60.220.10">
    <property type="entry name" value="Polysaccharide lyase family 8-like, C-terminal"/>
    <property type="match status" value="1"/>
</dbReference>
<dbReference type="GO" id="GO:0005975">
    <property type="term" value="P:carbohydrate metabolic process"/>
    <property type="evidence" value="ECO:0007669"/>
    <property type="project" value="InterPro"/>
</dbReference>
<evidence type="ECO:0000313" key="9">
    <source>
        <dbReference type="Proteomes" id="UP000886523"/>
    </source>
</evidence>
<feature type="domain" description="Polysaccharide lyase 8 N-terminal alpha-helical" evidence="7">
    <location>
        <begin position="76"/>
        <end position="320"/>
    </location>
</feature>
<dbReference type="GO" id="GO:0030246">
    <property type="term" value="F:carbohydrate binding"/>
    <property type="evidence" value="ECO:0007669"/>
    <property type="project" value="InterPro"/>
</dbReference>
<comment type="similarity">
    <text evidence="1">Belongs to the polysaccharide lyase 8 family.</text>
</comment>
<dbReference type="EMBL" id="MU128964">
    <property type="protein sequence ID" value="KAF9514122.1"/>
    <property type="molecule type" value="Genomic_DNA"/>
</dbReference>
<evidence type="ECO:0000256" key="3">
    <source>
        <dbReference type="ARBA" id="ARBA00023239"/>
    </source>
</evidence>
<dbReference type="GO" id="GO:0016837">
    <property type="term" value="F:carbon-oxygen lyase activity, acting on polysaccharides"/>
    <property type="evidence" value="ECO:0007669"/>
    <property type="project" value="UniProtKB-ARBA"/>
</dbReference>
<dbReference type="SUPFAM" id="SSF48230">
    <property type="entry name" value="Chondroitin AC/alginate lyase"/>
    <property type="match status" value="1"/>
</dbReference>
<dbReference type="Pfam" id="PF08124">
    <property type="entry name" value="Lyase_8_N"/>
    <property type="match status" value="1"/>
</dbReference>
<dbReference type="InterPro" id="IPR008929">
    <property type="entry name" value="Chondroitin_lyas"/>
</dbReference>
<dbReference type="Gene3D" id="1.50.10.100">
    <property type="entry name" value="Chondroitin AC/alginate lyase"/>
    <property type="match status" value="1"/>
</dbReference>
<keyword evidence="9" id="KW-1185">Reference proteome</keyword>
<proteinExistence type="inferred from homology"/>
<dbReference type="GO" id="GO:0005576">
    <property type="term" value="C:extracellular region"/>
    <property type="evidence" value="ECO:0007669"/>
    <property type="project" value="InterPro"/>
</dbReference>
<evidence type="ECO:0000256" key="1">
    <source>
        <dbReference type="ARBA" id="ARBA00006699"/>
    </source>
</evidence>
<comment type="caution">
    <text evidence="8">The sequence shown here is derived from an EMBL/GenBank/DDBJ whole genome shotgun (WGS) entry which is preliminary data.</text>
</comment>
<gene>
    <name evidence="8" type="ORF">BS47DRAFT_1382119</name>
</gene>
<reference evidence="8" key="1">
    <citation type="journal article" date="2020" name="Nat. Commun.">
        <title>Large-scale genome sequencing of mycorrhizal fungi provides insights into the early evolution of symbiotic traits.</title>
        <authorList>
            <person name="Miyauchi S."/>
            <person name="Kiss E."/>
            <person name="Kuo A."/>
            <person name="Drula E."/>
            <person name="Kohler A."/>
            <person name="Sanchez-Garcia M."/>
            <person name="Morin E."/>
            <person name="Andreopoulos B."/>
            <person name="Barry K.W."/>
            <person name="Bonito G."/>
            <person name="Buee M."/>
            <person name="Carver A."/>
            <person name="Chen C."/>
            <person name="Cichocki N."/>
            <person name="Clum A."/>
            <person name="Culley D."/>
            <person name="Crous P.W."/>
            <person name="Fauchery L."/>
            <person name="Girlanda M."/>
            <person name="Hayes R.D."/>
            <person name="Keri Z."/>
            <person name="LaButti K."/>
            <person name="Lipzen A."/>
            <person name="Lombard V."/>
            <person name="Magnuson J."/>
            <person name="Maillard F."/>
            <person name="Murat C."/>
            <person name="Nolan M."/>
            <person name="Ohm R.A."/>
            <person name="Pangilinan J."/>
            <person name="Pereira M.F."/>
            <person name="Perotto S."/>
            <person name="Peter M."/>
            <person name="Pfister S."/>
            <person name="Riley R."/>
            <person name="Sitrit Y."/>
            <person name="Stielow J.B."/>
            <person name="Szollosi G."/>
            <person name="Zifcakova L."/>
            <person name="Stursova M."/>
            <person name="Spatafora J.W."/>
            <person name="Tedersoo L."/>
            <person name="Vaario L.M."/>
            <person name="Yamada A."/>
            <person name="Yan M."/>
            <person name="Wang P."/>
            <person name="Xu J."/>
            <person name="Bruns T."/>
            <person name="Baldrian P."/>
            <person name="Vilgalys R."/>
            <person name="Dunand C."/>
            <person name="Henrissat B."/>
            <person name="Grigoriev I.V."/>
            <person name="Hibbett D."/>
            <person name="Nagy L.G."/>
            <person name="Martin F.M."/>
        </authorList>
    </citation>
    <scope>NUCLEOTIDE SEQUENCE</scope>
    <source>
        <strain evidence="8">UP504</strain>
    </source>
</reference>
<feature type="region of interest" description="Disordered" evidence="4">
    <location>
        <begin position="14"/>
        <end position="42"/>
    </location>
</feature>
<keyword evidence="3 8" id="KW-0456">Lyase</keyword>
<feature type="region of interest" description="Disordered" evidence="4">
    <location>
        <begin position="737"/>
        <end position="769"/>
    </location>
</feature>
<accession>A0A9P6AYC3</accession>
<sequence length="769" mass="82821">MGIVEVISLAKSPLQHTYPPSSSHGPTTTTPPTPSPTEPSGDLQTLYTRRLPFIISSVTGLDSIPVWLSTLSVDGKWPDVDYTTGCTAQRANWPAQTHWNRINTLAAAYHGASDFKANTSAFLHDPVVRKALTSAMNWWFSNDFTNINCLDSGGNSTCPCGTAGMWNTNWFSNIILIPRLVGQACLLLLQAPDPLTSTQLSNCTHFTSRSFSTFNYTHINGLGTLTGANTLDVATSCTQAYGRVHAEVVVQTATRADGIRPDFSFAQHNGQLYDGNYGKDYSNDVLALESQAANTQWEAGTPSRSAFTGYVDGFQWAIVQNVITRVLHWDLSTLGRFISFPVADQQATSSIKINLTQIDVLGQQWGVPEMSTIARGLKKPSQSANAGSLVGNRMFWDTDYMVHRGSKYVTTLKMYSDRTTNTECTNSQNPFGFHLSDGTLYTYLDGSEYEDIAAAWDWNLIPGTTVDYGNTPLTCQTAGQSGVESFVGGVSDGKVGVAAMRYTNPITKTFGFQKAWFFFQGDVQHVLVSSIMSTSGAAVRNVIDQKRLSGPVYVDGALVSSGTFPNVTTLWHANVGYILDPPVLGGNSLTLATGNKTGSWAPLGISKQPDVNVALFTASIDQDPPQLDKRVSYSIYPGVSLAHFTQVAGSKGSDAGPPITIQNDATISAVLDSTRKTAGIVFWAPGGGTVKIPFAGPLVEADQAVALIVRLDSWEISVSDPSQTLTSVSITLTWDISQSPNPGEGSRNFVIDLPQGDGMRGSSVKRSLR</sequence>
<dbReference type="PANTHER" id="PTHR38481">
    <property type="entry name" value="HYALURONATE LYASE"/>
    <property type="match status" value="1"/>
</dbReference>
<dbReference type="AlphaFoldDB" id="A0A9P6AYC3"/>
<evidence type="ECO:0000313" key="8">
    <source>
        <dbReference type="EMBL" id="KAF9514122.1"/>
    </source>
</evidence>
<dbReference type="InterPro" id="IPR014718">
    <property type="entry name" value="GH-type_carb-bd"/>
</dbReference>
<evidence type="ECO:0000259" key="7">
    <source>
        <dbReference type="Pfam" id="PF08124"/>
    </source>
</evidence>
<dbReference type="InterPro" id="IPR011071">
    <property type="entry name" value="Lyase_8-like_C"/>
</dbReference>
<dbReference type="Pfam" id="PF02884">
    <property type="entry name" value="Lyase_8_C"/>
    <property type="match status" value="1"/>
</dbReference>
<evidence type="ECO:0000256" key="2">
    <source>
        <dbReference type="ARBA" id="ARBA00022729"/>
    </source>
</evidence>